<evidence type="ECO:0000313" key="2">
    <source>
        <dbReference type="Proteomes" id="UP001164929"/>
    </source>
</evidence>
<proteinExistence type="predicted"/>
<accession>A0AAD6Q6L8</accession>
<evidence type="ECO:0000313" key="1">
    <source>
        <dbReference type="EMBL" id="KAJ6979760.1"/>
    </source>
</evidence>
<sequence length="34" mass="4345">MIFYERNQILTGNPSYVQIYHNQFGILIWFYCWW</sequence>
<dbReference type="AlphaFoldDB" id="A0AAD6Q6L8"/>
<organism evidence="1 2">
    <name type="scientific">Populus alba x Populus x berolinensis</name>
    <dbReference type="NCBI Taxonomy" id="444605"/>
    <lineage>
        <taxon>Eukaryota</taxon>
        <taxon>Viridiplantae</taxon>
        <taxon>Streptophyta</taxon>
        <taxon>Embryophyta</taxon>
        <taxon>Tracheophyta</taxon>
        <taxon>Spermatophyta</taxon>
        <taxon>Magnoliopsida</taxon>
        <taxon>eudicotyledons</taxon>
        <taxon>Gunneridae</taxon>
        <taxon>Pentapetalae</taxon>
        <taxon>rosids</taxon>
        <taxon>fabids</taxon>
        <taxon>Malpighiales</taxon>
        <taxon>Salicaceae</taxon>
        <taxon>Saliceae</taxon>
        <taxon>Populus</taxon>
    </lineage>
</organism>
<name>A0AAD6Q6L8_9ROSI</name>
<keyword evidence="2" id="KW-1185">Reference proteome</keyword>
<dbReference type="Proteomes" id="UP001164929">
    <property type="component" value="Chromosome 11"/>
</dbReference>
<protein>
    <submittedName>
        <fullName evidence="1">Uncharacterized protein</fullName>
    </submittedName>
</protein>
<comment type="caution">
    <text evidence="1">The sequence shown here is derived from an EMBL/GenBank/DDBJ whole genome shotgun (WGS) entry which is preliminary data.</text>
</comment>
<reference evidence="1" key="1">
    <citation type="journal article" date="2023" name="Mol. Ecol. Resour.">
        <title>Chromosome-level genome assembly of a triploid poplar Populus alba 'Berolinensis'.</title>
        <authorList>
            <person name="Chen S."/>
            <person name="Yu Y."/>
            <person name="Wang X."/>
            <person name="Wang S."/>
            <person name="Zhang T."/>
            <person name="Zhou Y."/>
            <person name="He R."/>
            <person name="Meng N."/>
            <person name="Wang Y."/>
            <person name="Liu W."/>
            <person name="Liu Z."/>
            <person name="Liu J."/>
            <person name="Guo Q."/>
            <person name="Huang H."/>
            <person name="Sederoff R.R."/>
            <person name="Wang G."/>
            <person name="Qu G."/>
            <person name="Chen S."/>
        </authorList>
    </citation>
    <scope>NUCLEOTIDE SEQUENCE</scope>
    <source>
        <strain evidence="1">SC-2020</strain>
    </source>
</reference>
<dbReference type="EMBL" id="JAQIZT010000011">
    <property type="protein sequence ID" value="KAJ6979760.1"/>
    <property type="molecule type" value="Genomic_DNA"/>
</dbReference>
<gene>
    <name evidence="1" type="ORF">NC653_027796</name>
</gene>